<sequence length="431" mass="48364">MPKEWKRRTELRRTAKRLRQLSLHRVPAMDGEDRLSARVRRHLAAVAPFGIDDGVMKAIDEVIESHVIEMKATILRHHTVEEVEQGDLQARIDGLITQFDHESEGRSGKIKELEYVKQRAVRAVEQRDTPEPAGPDGEEDPGPSYQSGNVGELAGRGWIGQSILYIVLLFAMVADLITFNQVVERILNDARVWPLVAALAVTTTYVAHWAGEGFKRVREQRRNVRRAVSGWSLLGLWLSMGLGAFALRLLAPELPSNDAQASFISGAAPPTDASSGLGAMVLLLLYLLTGAIAFTAGYRRPREEVGQVRRSDRRLRRARPRHGALLRDVAEARTLRQQLDHLRDSRKRQYVVEVDRCESAARRVRAEAAMLVRRFQAPPESGWRRLVRPRRMPTEPTEPGPDTESDPDPDVDTESGPEPKPGQKPKPDQTD</sequence>
<dbReference type="EMBL" id="LT607410">
    <property type="protein sequence ID" value="SCE68905.1"/>
    <property type="molecule type" value="Genomic_DNA"/>
</dbReference>
<dbReference type="AlphaFoldDB" id="A0A1C4UB28"/>
<evidence type="ECO:0000256" key="2">
    <source>
        <dbReference type="SAM" id="Phobius"/>
    </source>
</evidence>
<evidence type="ECO:0000313" key="4">
    <source>
        <dbReference type="Proteomes" id="UP000198228"/>
    </source>
</evidence>
<keyword evidence="2" id="KW-0472">Membrane</keyword>
<feature type="transmembrane region" description="Helical" evidence="2">
    <location>
        <begin position="231"/>
        <end position="251"/>
    </location>
</feature>
<feature type="transmembrane region" description="Helical" evidence="2">
    <location>
        <begin position="192"/>
        <end position="210"/>
    </location>
</feature>
<protein>
    <submittedName>
        <fullName evidence="3">Uncharacterized protein</fullName>
    </submittedName>
</protein>
<keyword evidence="2" id="KW-1133">Transmembrane helix</keyword>
<reference evidence="3 4" key="1">
    <citation type="submission" date="2016-06" db="EMBL/GenBank/DDBJ databases">
        <authorList>
            <person name="Kjaerup R.B."/>
            <person name="Dalgaard T.S."/>
            <person name="Juul-Madsen H.R."/>
        </authorList>
    </citation>
    <scope>NUCLEOTIDE SEQUENCE [LARGE SCALE GENOMIC DNA]</scope>
    <source>
        <strain evidence="3 4">DSM 43821</strain>
    </source>
</reference>
<name>A0A1C4UB28_9ACTN</name>
<dbReference type="Proteomes" id="UP000198228">
    <property type="component" value="Chromosome I"/>
</dbReference>
<feature type="transmembrane region" description="Helical" evidence="2">
    <location>
        <begin position="163"/>
        <end position="180"/>
    </location>
</feature>
<feature type="region of interest" description="Disordered" evidence="1">
    <location>
        <begin position="123"/>
        <end position="147"/>
    </location>
</feature>
<accession>A0A1C4UB28</accession>
<keyword evidence="2" id="KW-0812">Transmembrane</keyword>
<feature type="transmembrane region" description="Helical" evidence="2">
    <location>
        <begin position="277"/>
        <end position="298"/>
    </location>
</feature>
<feature type="compositionally biased region" description="Acidic residues" evidence="1">
    <location>
        <begin position="401"/>
        <end position="415"/>
    </location>
</feature>
<evidence type="ECO:0000256" key="1">
    <source>
        <dbReference type="SAM" id="MobiDB-lite"/>
    </source>
</evidence>
<organism evidence="3 4">
    <name type="scientific">Micromonospora purpureochromogenes</name>
    <dbReference type="NCBI Taxonomy" id="47872"/>
    <lineage>
        <taxon>Bacteria</taxon>
        <taxon>Bacillati</taxon>
        <taxon>Actinomycetota</taxon>
        <taxon>Actinomycetes</taxon>
        <taxon>Micromonosporales</taxon>
        <taxon>Micromonosporaceae</taxon>
        <taxon>Micromonospora</taxon>
    </lineage>
</organism>
<gene>
    <name evidence="3" type="ORF">GA0074696_0243</name>
</gene>
<proteinExistence type="predicted"/>
<evidence type="ECO:0000313" key="3">
    <source>
        <dbReference type="EMBL" id="SCE68905.1"/>
    </source>
</evidence>
<feature type="region of interest" description="Disordered" evidence="1">
    <location>
        <begin position="384"/>
        <end position="431"/>
    </location>
</feature>